<dbReference type="EMBL" id="WIXE01018168">
    <property type="protein sequence ID" value="KAK5971156.1"/>
    <property type="molecule type" value="Genomic_DNA"/>
</dbReference>
<gene>
    <name evidence="1" type="ORF">GCK32_018487</name>
</gene>
<dbReference type="GO" id="GO:0007165">
    <property type="term" value="P:signal transduction"/>
    <property type="evidence" value="ECO:0007669"/>
    <property type="project" value="TreeGrafter"/>
</dbReference>
<dbReference type="InterPro" id="IPR017853">
    <property type="entry name" value="GH"/>
</dbReference>
<reference evidence="1 2" key="1">
    <citation type="submission" date="2019-10" db="EMBL/GenBank/DDBJ databases">
        <title>Assembly and Annotation for the nematode Trichostrongylus colubriformis.</title>
        <authorList>
            <person name="Martin J."/>
        </authorList>
    </citation>
    <scope>NUCLEOTIDE SEQUENCE [LARGE SCALE GENOMIC DNA]</scope>
    <source>
        <strain evidence="1">G859</strain>
        <tissue evidence="1">Whole worm</tissue>
    </source>
</reference>
<dbReference type="AlphaFoldDB" id="A0AAN8F102"/>
<dbReference type="PANTHER" id="PTHR23208:SF36">
    <property type="entry name" value="LYSOZYME-RELATED"/>
    <property type="match status" value="1"/>
</dbReference>
<evidence type="ECO:0000313" key="2">
    <source>
        <dbReference type="Proteomes" id="UP001331761"/>
    </source>
</evidence>
<dbReference type="Gene3D" id="3.20.20.80">
    <property type="entry name" value="Glycosidases"/>
    <property type="match status" value="1"/>
</dbReference>
<protein>
    <submittedName>
        <fullName evidence="1">Uncharacterized protein</fullName>
    </submittedName>
</protein>
<evidence type="ECO:0000313" key="1">
    <source>
        <dbReference type="EMBL" id="KAK5971156.1"/>
    </source>
</evidence>
<dbReference type="Proteomes" id="UP001331761">
    <property type="component" value="Unassembled WGS sequence"/>
</dbReference>
<sequence>MTISEGLNVEVYMVPKCHRFNEERGSVQIEEASHIFNSTDLKTRRIWIKVKSQSFEDDWVYNREFLNVMMFSAQNLGVDVGFFTNRKNWNEITNKWNLNGHPLWYWKVREVGPGGETLANFKDFRPFGNWTDPTAKQFGKKEEICGVTVNW</sequence>
<dbReference type="GO" id="GO:0045087">
    <property type="term" value="P:innate immune response"/>
    <property type="evidence" value="ECO:0007669"/>
    <property type="project" value="TreeGrafter"/>
</dbReference>
<dbReference type="PANTHER" id="PTHR23208">
    <property type="entry name" value="LYSOZYME PROTEIN"/>
    <property type="match status" value="1"/>
</dbReference>
<dbReference type="InterPro" id="IPR051595">
    <property type="entry name" value="GH25_Enzymes"/>
</dbReference>
<proteinExistence type="predicted"/>
<accession>A0AAN8F102</accession>
<dbReference type="SUPFAM" id="SSF51445">
    <property type="entry name" value="(Trans)glycosidases"/>
    <property type="match status" value="1"/>
</dbReference>
<name>A0AAN8F102_TRICO</name>
<comment type="caution">
    <text evidence="1">The sequence shown here is derived from an EMBL/GenBank/DDBJ whole genome shotgun (WGS) entry which is preliminary data.</text>
</comment>
<organism evidence="1 2">
    <name type="scientific">Trichostrongylus colubriformis</name>
    <name type="common">Black scour worm</name>
    <dbReference type="NCBI Taxonomy" id="6319"/>
    <lineage>
        <taxon>Eukaryota</taxon>
        <taxon>Metazoa</taxon>
        <taxon>Ecdysozoa</taxon>
        <taxon>Nematoda</taxon>
        <taxon>Chromadorea</taxon>
        <taxon>Rhabditida</taxon>
        <taxon>Rhabditina</taxon>
        <taxon>Rhabditomorpha</taxon>
        <taxon>Strongyloidea</taxon>
        <taxon>Trichostrongylidae</taxon>
        <taxon>Trichostrongylus</taxon>
    </lineage>
</organism>
<keyword evidence="2" id="KW-1185">Reference proteome</keyword>